<evidence type="ECO:0000256" key="2">
    <source>
        <dbReference type="SAM" id="MobiDB-lite"/>
    </source>
</evidence>
<dbReference type="EMBL" id="NKCI01000291">
    <property type="protein sequence ID" value="RSL44426.1"/>
    <property type="molecule type" value="Genomic_DNA"/>
</dbReference>
<dbReference type="InterPro" id="IPR038765">
    <property type="entry name" value="Papain-like_cys_pep_sf"/>
</dbReference>
<evidence type="ECO:0000313" key="3">
    <source>
        <dbReference type="EMBL" id="RSL44426.1"/>
    </source>
</evidence>
<evidence type="ECO:0000313" key="4">
    <source>
        <dbReference type="Proteomes" id="UP000288168"/>
    </source>
</evidence>
<dbReference type="Proteomes" id="UP000288168">
    <property type="component" value="Unassembled WGS sequence"/>
</dbReference>
<proteinExistence type="predicted"/>
<accession>A0A428NUF6</accession>
<keyword evidence="4" id="KW-1185">Reference proteome</keyword>
<feature type="compositionally biased region" description="Basic and acidic residues" evidence="2">
    <location>
        <begin position="278"/>
        <end position="287"/>
    </location>
</feature>
<feature type="coiled-coil region" evidence="1">
    <location>
        <begin position="639"/>
        <end position="703"/>
    </location>
</feature>
<name>A0A428NUF6_9HYPO</name>
<sequence length="751" mass="85044">MPDLSEFDEKSRFLLDKALEAVGTSTSDGGDPRKALINYLDHKWRGSGWIPQDVREAATGRQKEFPCKGICEAIFEITRLASEQGVVLETLWMDEKGFLRKGLISWHMRNDRKRSLKLTMAIASELLARVKAWGPARWERAKAVKCIGTQPELEDDAMEGASNLEPQPEGSPRMAQSVTNAPATPTITEGLALPAFENCHEQVESNESIQEEVQVRDKSASLSAPDRPFPNLDWDQVATTAVSPAAVVSEIVKTALEQRNKFTEAAERNLPVASGPLRPEETNRSIDDAPPDLPRQPGMPTRKRPANVIDLTDVPDHTPSSKRLREFSLPAETVKAVLEDPHAWLDDNTIDLLCSALQILYVGVRPIRVFPLQRMSKSTTAKLKKNLKEHLKASGDIFLMSEDVCKVAYHDSMYNAVAAEKARGEVEAWMKAVEIEKNIEFEFQNCPQQKDHSSCGVYAVSCFRRVLTSTHNGTLTRPASEERLSYLEMLTGMTQEQQGRLPTLYQSTVKDLCGYTTQRLDMTESEFFQDMDGKLARVSPQTLNRNLQDAKQQLEQLTRDERKANDNFITLQVRHDMGKRAEQGLNELAGLKEYAQPGQGTDVTSQLDITLQLQQEAAAEANECIRRCLDEFQVSEQQMEDAKMALLETRKQVEDAKANVQRVERLKEMADMYAQWSSDERRLECLEKDRALLEAKQEQIGQRLRGVIQEKTQLLAKQEMSRGERELLWKDVRKGKWLEKGWLDYLEPEEE</sequence>
<comment type="caution">
    <text evidence="3">The sequence shown here is derived from an EMBL/GenBank/DDBJ whole genome shotgun (WGS) entry which is preliminary data.</text>
</comment>
<keyword evidence="1" id="KW-0175">Coiled coil</keyword>
<reference evidence="3 4" key="1">
    <citation type="submission" date="2017-06" db="EMBL/GenBank/DDBJ databases">
        <title>Comparative genomic analysis of Ambrosia Fusariam Clade fungi.</title>
        <authorList>
            <person name="Stajich J.E."/>
            <person name="Carrillo J."/>
            <person name="Kijimoto T."/>
            <person name="Eskalen A."/>
            <person name="O'Donnell K."/>
            <person name="Kasson M."/>
        </authorList>
    </citation>
    <scope>NUCLEOTIDE SEQUENCE [LARGE SCALE GENOMIC DNA]</scope>
    <source>
        <strain evidence="3 4">NRRL62584</strain>
    </source>
</reference>
<feature type="region of interest" description="Disordered" evidence="2">
    <location>
        <begin position="269"/>
        <end position="305"/>
    </location>
</feature>
<protein>
    <submittedName>
        <fullName evidence="3">Uncharacterized protein</fullName>
    </submittedName>
</protein>
<dbReference type="OrthoDB" id="10601465at2759"/>
<feature type="region of interest" description="Disordered" evidence="2">
    <location>
        <begin position="154"/>
        <end position="178"/>
    </location>
</feature>
<gene>
    <name evidence="3" type="ORF">CEP54_014688</name>
</gene>
<evidence type="ECO:0000256" key="1">
    <source>
        <dbReference type="SAM" id="Coils"/>
    </source>
</evidence>
<dbReference type="Gene3D" id="3.40.395.10">
    <property type="entry name" value="Adenoviral Proteinase, Chain A"/>
    <property type="match status" value="1"/>
</dbReference>
<feature type="coiled-coil region" evidence="1">
    <location>
        <begin position="540"/>
        <end position="567"/>
    </location>
</feature>
<dbReference type="SUPFAM" id="SSF54001">
    <property type="entry name" value="Cysteine proteinases"/>
    <property type="match status" value="1"/>
</dbReference>
<organism evidence="3 4">
    <name type="scientific">Fusarium duplospermum</name>
    <dbReference type="NCBI Taxonomy" id="1325734"/>
    <lineage>
        <taxon>Eukaryota</taxon>
        <taxon>Fungi</taxon>
        <taxon>Dikarya</taxon>
        <taxon>Ascomycota</taxon>
        <taxon>Pezizomycotina</taxon>
        <taxon>Sordariomycetes</taxon>
        <taxon>Hypocreomycetidae</taxon>
        <taxon>Hypocreales</taxon>
        <taxon>Nectriaceae</taxon>
        <taxon>Fusarium</taxon>
        <taxon>Fusarium solani species complex</taxon>
    </lineage>
</organism>
<dbReference type="AlphaFoldDB" id="A0A428NUF6"/>